<evidence type="ECO:0000256" key="3">
    <source>
        <dbReference type="ARBA" id="ARBA00011209"/>
    </source>
</evidence>
<feature type="coiled-coil region" evidence="14">
    <location>
        <begin position="63"/>
        <end position="90"/>
    </location>
</feature>
<dbReference type="PROSITE" id="PS50862">
    <property type="entry name" value="AA_TRNA_LIGASE_II"/>
    <property type="match status" value="1"/>
</dbReference>
<accession>A0A1F7UPG9</accession>
<evidence type="ECO:0000256" key="2">
    <source>
        <dbReference type="ARBA" id="ARBA00010207"/>
    </source>
</evidence>
<dbReference type="EC" id="6.1.1.20" evidence="13"/>
<dbReference type="PANTHER" id="PTHR11538">
    <property type="entry name" value="PHENYLALANYL-TRNA SYNTHETASE"/>
    <property type="match status" value="1"/>
</dbReference>
<dbReference type="Pfam" id="PF01409">
    <property type="entry name" value="tRNA-synt_2d"/>
    <property type="match status" value="1"/>
</dbReference>
<name>A0A1F7UPG9_9BACT</name>
<dbReference type="SUPFAM" id="SSF55681">
    <property type="entry name" value="Class II aaRS and biotin synthetases"/>
    <property type="match status" value="1"/>
</dbReference>
<gene>
    <name evidence="13" type="primary">pheS</name>
    <name evidence="16" type="ORF">A3B21_02040</name>
</gene>
<dbReference type="NCBIfam" id="TIGR00468">
    <property type="entry name" value="pheS"/>
    <property type="match status" value="1"/>
</dbReference>
<evidence type="ECO:0000313" key="17">
    <source>
        <dbReference type="Proteomes" id="UP000176897"/>
    </source>
</evidence>
<dbReference type="InterPro" id="IPR004188">
    <property type="entry name" value="Phe-tRNA_ligase_II_N"/>
</dbReference>
<dbReference type="Gene3D" id="3.30.930.10">
    <property type="entry name" value="Bira Bifunctional Protein, Domain 2"/>
    <property type="match status" value="1"/>
</dbReference>
<reference evidence="16 17" key="1">
    <citation type="journal article" date="2016" name="Nat. Commun.">
        <title>Thousands of microbial genomes shed light on interconnected biogeochemical processes in an aquifer system.</title>
        <authorList>
            <person name="Anantharaman K."/>
            <person name="Brown C.T."/>
            <person name="Hug L.A."/>
            <person name="Sharon I."/>
            <person name="Castelle C.J."/>
            <person name="Probst A.J."/>
            <person name="Thomas B.C."/>
            <person name="Singh A."/>
            <person name="Wilkins M.J."/>
            <person name="Karaoz U."/>
            <person name="Brodie E.L."/>
            <person name="Williams K.H."/>
            <person name="Hubbard S.S."/>
            <person name="Banfield J.F."/>
        </authorList>
    </citation>
    <scope>NUCLEOTIDE SEQUENCE [LARGE SCALE GENOMIC DNA]</scope>
</reference>
<comment type="catalytic activity">
    <reaction evidence="12 13">
        <text>tRNA(Phe) + L-phenylalanine + ATP = L-phenylalanyl-tRNA(Phe) + AMP + diphosphate + H(+)</text>
        <dbReference type="Rhea" id="RHEA:19413"/>
        <dbReference type="Rhea" id="RHEA-COMP:9668"/>
        <dbReference type="Rhea" id="RHEA-COMP:9699"/>
        <dbReference type="ChEBI" id="CHEBI:15378"/>
        <dbReference type="ChEBI" id="CHEBI:30616"/>
        <dbReference type="ChEBI" id="CHEBI:33019"/>
        <dbReference type="ChEBI" id="CHEBI:58095"/>
        <dbReference type="ChEBI" id="CHEBI:78442"/>
        <dbReference type="ChEBI" id="CHEBI:78531"/>
        <dbReference type="ChEBI" id="CHEBI:456215"/>
        <dbReference type="EC" id="6.1.1.20"/>
    </reaction>
</comment>
<sequence length="381" mass="43737">MSLRNYDITNNMKSNNILQEAKQAIEQAQSQSVLEELRVKYLGRKGIVAEFFAQLTKLKGDERARQGQELNALKHEITRALEQRENAMQTLALEKLAEAEALDVTLPGARLPYGHLHITTQAIEEISRIFAQLGFQRMRYPEIDWDYYAFESLNMPKGHPARDEWETFFIAGSQQTLTRPNGHPLPEREGRVRAAEHPKLGRMVLTPHTSNGQVREMERRRPPIRMINIAKCYRRQSDVTHAPMFHQFEGLLIDRNVSVTHLKGTLDYFARAYYGKDRRTRLRPFHFRFTEPSFEIDISCGICGGTGEIHGERCKVCKSGWHELGGAGMVHPNVLKAGGIDPKEYSGFACGWGIERMLMMKLKLSDIRAFYIADLNFLEQF</sequence>
<evidence type="ECO:0000313" key="16">
    <source>
        <dbReference type="EMBL" id="OGL80135.1"/>
    </source>
</evidence>
<protein>
    <recommendedName>
        <fullName evidence="13">Phenylalanine--tRNA ligase alpha subunit</fullName>
        <ecNumber evidence="13">6.1.1.20</ecNumber>
    </recommendedName>
    <alternativeName>
        <fullName evidence="13">Phenylalanyl-tRNA synthetase alpha subunit</fullName>
        <shortName evidence="13">PheRS</shortName>
    </alternativeName>
</protein>
<keyword evidence="5 13" id="KW-0436">Ligase</keyword>
<dbReference type="GO" id="GO:0000049">
    <property type="term" value="F:tRNA binding"/>
    <property type="evidence" value="ECO:0007669"/>
    <property type="project" value="InterPro"/>
</dbReference>
<keyword evidence="11 13" id="KW-0030">Aminoacyl-tRNA synthetase</keyword>
<dbReference type="InterPro" id="IPR006195">
    <property type="entry name" value="aa-tRNA-synth_II"/>
</dbReference>
<evidence type="ECO:0000256" key="7">
    <source>
        <dbReference type="ARBA" id="ARBA00022741"/>
    </source>
</evidence>
<keyword evidence="14" id="KW-0175">Coiled coil</keyword>
<keyword evidence="6 13" id="KW-0479">Metal-binding</keyword>
<feature type="coiled-coil region" evidence="14">
    <location>
        <begin position="11"/>
        <end position="38"/>
    </location>
</feature>
<evidence type="ECO:0000256" key="10">
    <source>
        <dbReference type="ARBA" id="ARBA00022917"/>
    </source>
</evidence>
<evidence type="ECO:0000256" key="8">
    <source>
        <dbReference type="ARBA" id="ARBA00022840"/>
    </source>
</evidence>
<dbReference type="GO" id="GO:0004826">
    <property type="term" value="F:phenylalanine-tRNA ligase activity"/>
    <property type="evidence" value="ECO:0007669"/>
    <property type="project" value="UniProtKB-UniRule"/>
</dbReference>
<evidence type="ECO:0000256" key="14">
    <source>
        <dbReference type="SAM" id="Coils"/>
    </source>
</evidence>
<keyword evidence="7 13" id="KW-0547">Nucleotide-binding</keyword>
<evidence type="ECO:0000256" key="11">
    <source>
        <dbReference type="ARBA" id="ARBA00023146"/>
    </source>
</evidence>
<proteinExistence type="inferred from homology"/>
<dbReference type="Proteomes" id="UP000176897">
    <property type="component" value="Unassembled WGS sequence"/>
</dbReference>
<feature type="domain" description="Aminoacyl-transfer RNA synthetases class-II family profile" evidence="15">
    <location>
        <begin position="126"/>
        <end position="372"/>
    </location>
</feature>
<comment type="subunit">
    <text evidence="3 13">Tetramer of two alpha and two beta subunits.</text>
</comment>
<comment type="similarity">
    <text evidence="2 13">Belongs to the class-II aminoacyl-tRNA synthetase family. Phe-tRNA synthetase alpha subunit type 1 subfamily.</text>
</comment>
<keyword evidence="4 13" id="KW-0963">Cytoplasm</keyword>
<dbReference type="InterPro" id="IPR022911">
    <property type="entry name" value="Phe_tRNA_ligase_alpha1_bac"/>
</dbReference>
<dbReference type="STRING" id="1802401.A3B21_02040"/>
<keyword evidence="9 13" id="KW-0460">Magnesium</keyword>
<dbReference type="CDD" id="cd00496">
    <property type="entry name" value="PheRS_alpha_core"/>
    <property type="match status" value="1"/>
</dbReference>
<dbReference type="GO" id="GO:0005737">
    <property type="term" value="C:cytoplasm"/>
    <property type="evidence" value="ECO:0007669"/>
    <property type="project" value="UniProtKB-SubCell"/>
</dbReference>
<evidence type="ECO:0000256" key="4">
    <source>
        <dbReference type="ARBA" id="ARBA00022490"/>
    </source>
</evidence>
<keyword evidence="8 13" id="KW-0067">ATP-binding</keyword>
<evidence type="ECO:0000256" key="6">
    <source>
        <dbReference type="ARBA" id="ARBA00022723"/>
    </source>
</evidence>
<dbReference type="GO" id="GO:0005524">
    <property type="term" value="F:ATP binding"/>
    <property type="evidence" value="ECO:0007669"/>
    <property type="project" value="UniProtKB-UniRule"/>
</dbReference>
<evidence type="ECO:0000256" key="13">
    <source>
        <dbReference type="HAMAP-Rule" id="MF_00281"/>
    </source>
</evidence>
<dbReference type="InterPro" id="IPR002319">
    <property type="entry name" value="Phenylalanyl-tRNA_Synthase"/>
</dbReference>
<evidence type="ECO:0000256" key="12">
    <source>
        <dbReference type="ARBA" id="ARBA00049255"/>
    </source>
</evidence>
<dbReference type="PANTHER" id="PTHR11538:SF41">
    <property type="entry name" value="PHENYLALANINE--TRNA LIGASE, MITOCHONDRIAL"/>
    <property type="match status" value="1"/>
</dbReference>
<comment type="caution">
    <text evidence="16">The sequence shown here is derived from an EMBL/GenBank/DDBJ whole genome shotgun (WGS) entry which is preliminary data.</text>
</comment>
<dbReference type="HAMAP" id="MF_00281">
    <property type="entry name" value="Phe_tRNA_synth_alpha1"/>
    <property type="match status" value="1"/>
</dbReference>
<evidence type="ECO:0000256" key="5">
    <source>
        <dbReference type="ARBA" id="ARBA00022598"/>
    </source>
</evidence>
<evidence type="ECO:0000256" key="1">
    <source>
        <dbReference type="ARBA" id="ARBA00004496"/>
    </source>
</evidence>
<feature type="binding site" evidence="13">
    <location>
        <position position="291"/>
    </location>
    <ligand>
        <name>Mg(2+)</name>
        <dbReference type="ChEBI" id="CHEBI:18420"/>
        <note>shared with beta subunit</note>
    </ligand>
</feature>
<dbReference type="InterPro" id="IPR004529">
    <property type="entry name" value="Phe-tRNA-synth_IIc_asu"/>
</dbReference>
<dbReference type="InterPro" id="IPR045864">
    <property type="entry name" value="aa-tRNA-synth_II/BPL/LPL"/>
</dbReference>
<keyword evidence="10 13" id="KW-0648">Protein biosynthesis</keyword>
<dbReference type="GO" id="GO:0000287">
    <property type="term" value="F:magnesium ion binding"/>
    <property type="evidence" value="ECO:0007669"/>
    <property type="project" value="UniProtKB-UniRule"/>
</dbReference>
<evidence type="ECO:0000256" key="9">
    <source>
        <dbReference type="ARBA" id="ARBA00022842"/>
    </source>
</evidence>
<evidence type="ECO:0000259" key="15">
    <source>
        <dbReference type="PROSITE" id="PS50862"/>
    </source>
</evidence>
<dbReference type="EMBL" id="MGEJ01000014">
    <property type="protein sequence ID" value="OGL80135.1"/>
    <property type="molecule type" value="Genomic_DNA"/>
</dbReference>
<dbReference type="SUPFAM" id="SSF46589">
    <property type="entry name" value="tRNA-binding arm"/>
    <property type="match status" value="1"/>
</dbReference>
<dbReference type="GO" id="GO:0006432">
    <property type="term" value="P:phenylalanyl-tRNA aminoacylation"/>
    <property type="evidence" value="ECO:0007669"/>
    <property type="project" value="UniProtKB-UniRule"/>
</dbReference>
<dbReference type="AlphaFoldDB" id="A0A1F7UPG9"/>
<dbReference type="InterPro" id="IPR010978">
    <property type="entry name" value="tRNA-bd_arm"/>
</dbReference>
<dbReference type="Pfam" id="PF02912">
    <property type="entry name" value="Phe_tRNA-synt_N"/>
    <property type="match status" value="1"/>
</dbReference>
<organism evidence="16 17">
    <name type="scientific">Candidatus Uhrbacteria bacterium RIFCSPLOWO2_01_FULL_47_24</name>
    <dbReference type="NCBI Taxonomy" id="1802401"/>
    <lineage>
        <taxon>Bacteria</taxon>
        <taxon>Candidatus Uhriibacteriota</taxon>
    </lineage>
</organism>
<comment type="cofactor">
    <cofactor evidence="13">
        <name>Mg(2+)</name>
        <dbReference type="ChEBI" id="CHEBI:18420"/>
    </cofactor>
    <text evidence="13">Binds 2 magnesium ions per tetramer.</text>
</comment>
<comment type="subcellular location">
    <subcellularLocation>
        <location evidence="1 13">Cytoplasm</location>
    </subcellularLocation>
</comment>